<dbReference type="InterPro" id="IPR036179">
    <property type="entry name" value="Ig-like_dom_sf"/>
</dbReference>
<evidence type="ECO:0000256" key="3">
    <source>
        <dbReference type="ARBA" id="ARBA00022989"/>
    </source>
</evidence>
<keyword evidence="4 6" id="KW-0472">Membrane</keyword>
<dbReference type="InterPro" id="IPR013106">
    <property type="entry name" value="Ig_V-set"/>
</dbReference>
<evidence type="ECO:0000256" key="5">
    <source>
        <dbReference type="ARBA" id="ARBA00023157"/>
    </source>
</evidence>
<dbReference type="Pfam" id="PF00047">
    <property type="entry name" value="ig"/>
    <property type="match status" value="2"/>
</dbReference>
<dbReference type="SMART" id="SM00408">
    <property type="entry name" value="IGc2"/>
    <property type="match status" value="5"/>
</dbReference>
<dbReference type="GO" id="GO:0016020">
    <property type="term" value="C:membrane"/>
    <property type="evidence" value="ECO:0007669"/>
    <property type="project" value="UniProtKB-SubCell"/>
</dbReference>
<evidence type="ECO:0000256" key="4">
    <source>
        <dbReference type="ARBA" id="ARBA00023136"/>
    </source>
</evidence>
<dbReference type="Pfam" id="PF13927">
    <property type="entry name" value="Ig_3"/>
    <property type="match status" value="1"/>
</dbReference>
<gene>
    <name evidence="8" type="ORF">WN55_10376</name>
</gene>
<protein>
    <submittedName>
        <fullName evidence="8">Kin of IRRE-like protein 1</fullName>
    </submittedName>
</protein>
<keyword evidence="5" id="KW-1015">Disulfide bond</keyword>
<evidence type="ECO:0000256" key="2">
    <source>
        <dbReference type="ARBA" id="ARBA00022692"/>
    </source>
</evidence>
<feature type="domain" description="Ig-like" evidence="7">
    <location>
        <begin position="508"/>
        <end position="589"/>
    </location>
</feature>
<evidence type="ECO:0000313" key="8">
    <source>
        <dbReference type="EMBL" id="KZC06465.1"/>
    </source>
</evidence>
<dbReference type="InterPro" id="IPR003598">
    <property type="entry name" value="Ig_sub2"/>
</dbReference>
<evidence type="ECO:0000259" key="7">
    <source>
        <dbReference type="PROSITE" id="PS50835"/>
    </source>
</evidence>
<dbReference type="InterPro" id="IPR013783">
    <property type="entry name" value="Ig-like_fold"/>
</dbReference>
<feature type="transmembrane region" description="Helical" evidence="6">
    <location>
        <begin position="719"/>
        <end position="745"/>
    </location>
</feature>
<evidence type="ECO:0000313" key="9">
    <source>
        <dbReference type="Proteomes" id="UP000076502"/>
    </source>
</evidence>
<dbReference type="PANTHER" id="PTHR23278">
    <property type="entry name" value="SIDESTEP PROTEIN"/>
    <property type="match status" value="1"/>
</dbReference>
<organism evidence="8 9">
    <name type="scientific">Dufourea novaeangliae</name>
    <name type="common">Sweat bee</name>
    <dbReference type="NCBI Taxonomy" id="178035"/>
    <lineage>
        <taxon>Eukaryota</taxon>
        <taxon>Metazoa</taxon>
        <taxon>Ecdysozoa</taxon>
        <taxon>Arthropoda</taxon>
        <taxon>Hexapoda</taxon>
        <taxon>Insecta</taxon>
        <taxon>Pterygota</taxon>
        <taxon>Neoptera</taxon>
        <taxon>Endopterygota</taxon>
        <taxon>Hymenoptera</taxon>
        <taxon>Apocrita</taxon>
        <taxon>Aculeata</taxon>
        <taxon>Apoidea</taxon>
        <taxon>Anthophila</taxon>
        <taxon>Halictidae</taxon>
        <taxon>Rophitinae</taxon>
        <taxon>Dufourea</taxon>
    </lineage>
</organism>
<comment type="subcellular location">
    <subcellularLocation>
        <location evidence="1">Membrane</location>
        <topology evidence="1">Single-pass membrane protein</topology>
    </subcellularLocation>
</comment>
<keyword evidence="9" id="KW-1185">Reference proteome</keyword>
<dbReference type="SMART" id="SM00409">
    <property type="entry name" value="IG"/>
    <property type="match status" value="5"/>
</dbReference>
<evidence type="ECO:0000256" key="1">
    <source>
        <dbReference type="ARBA" id="ARBA00004167"/>
    </source>
</evidence>
<keyword evidence="3 6" id="KW-1133">Transmembrane helix</keyword>
<dbReference type="Pfam" id="PF08205">
    <property type="entry name" value="C2-set_2"/>
    <property type="match status" value="1"/>
</dbReference>
<sequence>MALDAENQSNAENAILNSSLLALMNSGLTTSIERSEYEGGRILAVRPDDGIPRKSGQDLSCGYIDELLGSRLAASCNDVTDVSIAVPLVNISVVEGKPAELPCDISPPGEDTLHMVFWFKDEAGVPLYTIDAREKSVTKAQHSSDSGVFGPRAYFRTAFPSPAVLVIEDIKRHDAATYRCRVDFRKGQTRSFRYNLTVIVPPEQPTILDQWGRIVNGTAGPYEEGDTPSLTCRVTGGRPEPMVRWLIDGQVKDEEYEKNAGDVIENRLTLQSIGRSDLGVNFTCQARNTDLIEAKVSSITLDLNLKPLTVIIRRPGKKGVGNESLLAGKRYEVECETTGSRPPAVITWYKGRRRQLKHTTEERSENRTMSMVEFEPGVEDHGKSITCRAENPNVTGLFVEKSWKIDVVYPPIVSLNLGSTLSPEDIKEGDDVYFECHIRANPPWSKLTWIHDNQILAHNTSARIIWSNQSLVLQSVTRSSAGKYVCAATNDLNETRSEPLHFRVKFAPVCKEDRIIVVGASRGESLDIACRVEADPPAHNFRWKFNNSGETLEVAPGRFSMEKSSGVSVLRYTPTTELDYGTLSCWADNFVGTQARPCLFQLVAAGKPFPVRNCTLANQTYTSVEVKCVAGYDGGLPQKFILEVYHGDVDFLSSSQPLYNVSNADEPSFSLAGLEASVEAGVHVAVYAVNAKGRSLSVILSEVTYRDAEKRTGQDAGMVLSPLIGVVVGALVTMGLIIFVVVVRVRRDRVAKPRHEKPAELSELPAQQYPLQNAQQTVETDPDVIPNKFEGNLVEVSPPSYPGGYPPGHWVTPGPTPSIDELCHKFTGRPTELRLPSRSTIPSLQSIPITGVMVGAGQGVVVTSDGQGGVVLGGSQGVLVGAGQGVVVAGECLDGEAIKRRLMANRLPESCV</sequence>
<dbReference type="STRING" id="178035.A0A154P3F0"/>
<dbReference type="InterPro" id="IPR003599">
    <property type="entry name" value="Ig_sub"/>
</dbReference>
<dbReference type="AlphaFoldDB" id="A0A154P3F0"/>
<dbReference type="PANTHER" id="PTHR23278:SF31">
    <property type="entry name" value="SIDESTEP II, ISOFORM A"/>
    <property type="match status" value="1"/>
</dbReference>
<dbReference type="InterPro" id="IPR013162">
    <property type="entry name" value="CD80_C2-set"/>
</dbReference>
<evidence type="ECO:0000256" key="6">
    <source>
        <dbReference type="SAM" id="Phobius"/>
    </source>
</evidence>
<dbReference type="OrthoDB" id="10006996at2759"/>
<accession>A0A154P3F0</accession>
<dbReference type="InterPro" id="IPR013151">
    <property type="entry name" value="Immunoglobulin_dom"/>
</dbReference>
<dbReference type="SUPFAM" id="SSF48726">
    <property type="entry name" value="Immunoglobulin"/>
    <property type="match status" value="5"/>
</dbReference>
<dbReference type="Proteomes" id="UP000076502">
    <property type="component" value="Unassembled WGS sequence"/>
</dbReference>
<reference evidence="8 9" key="1">
    <citation type="submission" date="2015-07" db="EMBL/GenBank/DDBJ databases">
        <title>The genome of Dufourea novaeangliae.</title>
        <authorList>
            <person name="Pan H."/>
            <person name="Kapheim K."/>
        </authorList>
    </citation>
    <scope>NUCLEOTIDE SEQUENCE [LARGE SCALE GENOMIC DNA]</scope>
    <source>
        <strain evidence="8">0120121106</strain>
        <tissue evidence="8">Whole body</tissue>
    </source>
</reference>
<feature type="domain" description="Ig-like" evidence="7">
    <location>
        <begin position="410"/>
        <end position="497"/>
    </location>
</feature>
<name>A0A154P3F0_DUFNO</name>
<feature type="domain" description="Ig-like" evidence="7">
    <location>
        <begin position="307"/>
        <end position="404"/>
    </location>
</feature>
<dbReference type="Gene3D" id="2.60.40.10">
    <property type="entry name" value="Immunoglobulins"/>
    <property type="match status" value="5"/>
</dbReference>
<proteinExistence type="predicted"/>
<dbReference type="EMBL" id="KQ434809">
    <property type="protein sequence ID" value="KZC06465.1"/>
    <property type="molecule type" value="Genomic_DNA"/>
</dbReference>
<dbReference type="PROSITE" id="PS50835">
    <property type="entry name" value="IG_LIKE"/>
    <property type="match status" value="5"/>
</dbReference>
<keyword evidence="2 6" id="KW-0812">Transmembrane</keyword>
<dbReference type="Pfam" id="PF07686">
    <property type="entry name" value="V-set"/>
    <property type="match status" value="1"/>
</dbReference>
<dbReference type="InterPro" id="IPR007110">
    <property type="entry name" value="Ig-like_dom"/>
</dbReference>
<feature type="domain" description="Ig-like" evidence="7">
    <location>
        <begin position="205"/>
        <end position="300"/>
    </location>
</feature>
<feature type="domain" description="Ig-like" evidence="7">
    <location>
        <begin position="80"/>
        <end position="197"/>
    </location>
</feature>